<dbReference type="EMBL" id="AP026867">
    <property type="protein sequence ID" value="BDS11793.1"/>
    <property type="molecule type" value="Genomic_DNA"/>
</dbReference>
<evidence type="ECO:0000313" key="2">
    <source>
        <dbReference type="Proteomes" id="UP001060919"/>
    </source>
</evidence>
<keyword evidence="2" id="KW-1185">Reference proteome</keyword>
<proteinExistence type="predicted"/>
<reference evidence="1" key="1">
    <citation type="submission" date="2022-09" db="EMBL/GenBank/DDBJ databases">
        <title>Aureispira anguillicida sp. nov., isolated from Leptocephalus of Japanese eel Anguilla japonica.</title>
        <authorList>
            <person name="Yuasa K."/>
            <person name="Mekata T."/>
            <person name="Ikunari K."/>
        </authorList>
    </citation>
    <scope>NUCLEOTIDE SEQUENCE</scope>
    <source>
        <strain evidence="1">EL160426</strain>
    </source>
</reference>
<dbReference type="Proteomes" id="UP001060919">
    <property type="component" value="Chromosome"/>
</dbReference>
<accession>A0A915YF09</accession>
<name>A0A915YF09_9BACT</name>
<evidence type="ECO:0000313" key="1">
    <source>
        <dbReference type="EMBL" id="BDS11793.1"/>
    </source>
</evidence>
<organism evidence="1 2">
    <name type="scientific">Aureispira anguillae</name>
    <dbReference type="NCBI Taxonomy" id="2864201"/>
    <lineage>
        <taxon>Bacteria</taxon>
        <taxon>Pseudomonadati</taxon>
        <taxon>Bacteroidota</taxon>
        <taxon>Saprospiria</taxon>
        <taxon>Saprospirales</taxon>
        <taxon>Saprospiraceae</taxon>
        <taxon>Aureispira</taxon>
    </lineage>
</organism>
<dbReference type="AlphaFoldDB" id="A0A915YF09"/>
<dbReference type="Pfam" id="PF14054">
    <property type="entry name" value="DUF4249"/>
    <property type="match status" value="1"/>
</dbReference>
<gene>
    <name evidence="1" type="ORF">AsAng_0025070</name>
</gene>
<protein>
    <submittedName>
        <fullName evidence="1">DUF4249 domain-containing protein</fullName>
    </submittedName>
</protein>
<sequence>MYLYLDKLQPFNYFGSFYSNFGSLINVKERKFLLYMKKIYLLGLLSTLLFLVISCEKEIDLKAQTPPGQLYANCILNPDSIFRVYIGYSTPITAPPDVIQDRLYDAMSALVLIKDANDYIIDTLQLTGVLYHNTQSLIFESIIGQKPLPNTSYQLEISEPFVHHSKEIQAETTLPVSIQPIRARKAFPSREITGEDETFGIHLTWEDPNPQEENLFIIETICRNIDYSFFYPTQLIRSEFYAMGSENDNQEIGKNTDKFLYIFINDSKIPARQDPDSIHTKIAVVSSTLDQWPVGPNISNEILVNIHHVNREQYEYYKDVEKYRINTNGNDIFAQPIPVRGNMQGGLGFFGGETSQQAVLSYY</sequence>
<dbReference type="KEGG" id="aup:AsAng_0025070"/>
<dbReference type="InterPro" id="IPR025345">
    <property type="entry name" value="DUF4249"/>
</dbReference>